<comment type="caution">
    <text evidence="2">The sequence shown here is derived from an EMBL/GenBank/DDBJ whole genome shotgun (WGS) entry which is preliminary data.</text>
</comment>
<protein>
    <submittedName>
        <fullName evidence="2">Carboxypeptidase regulatory-like domain-containing protein</fullName>
    </submittedName>
</protein>
<keyword evidence="3" id="KW-1185">Reference proteome</keyword>
<name>A0A4Q1SEQ5_9BACT</name>
<dbReference type="EMBL" id="SDMK01000002">
    <property type="protein sequence ID" value="RXS95776.1"/>
    <property type="molecule type" value="Genomic_DNA"/>
</dbReference>
<dbReference type="Proteomes" id="UP000290253">
    <property type="component" value="Unassembled WGS sequence"/>
</dbReference>
<evidence type="ECO:0000313" key="3">
    <source>
        <dbReference type="Proteomes" id="UP000290253"/>
    </source>
</evidence>
<proteinExistence type="predicted"/>
<dbReference type="OrthoDB" id="128483at2"/>
<feature type="region of interest" description="Disordered" evidence="1">
    <location>
        <begin position="261"/>
        <end position="293"/>
    </location>
</feature>
<sequence length="404" mass="42732">MTASAATVTGMVTDKTTNKPAAGDDVVLIGFGQGMQEAGRTKTDGTGHYSIDVPDNGMHLIRVDHQKANYFEPVQPGKTVVDVDVYDVEPKVEGVSTEADVMRIEAGPQGMQVVESYFVKNESKPPRTQFGKDAYPITLPAEAKIQSSAAMGPQGMPVASSPMPTGEPGNYAFVFPVRPGETRFQVGYTIPYSGSYKFTPKPALPTANFAVILPKTMKFDGGTIFTAADVEQGAQTYLARGLKQGQTLAFTVSGEGVMPREAQQQDGSDANGQQSASPEADTRPGGGMSAPIDTPDPLQKYKWWILSGLGLLLVMAAAFFLRGKPADAPVLGEPSPLVPTPMPAAGVKPAAGVADPLLASLKEELFALETERLAGRLSEAEYQEQKAALEVVLKRALARASAVV</sequence>
<feature type="compositionally biased region" description="Polar residues" evidence="1">
    <location>
        <begin position="262"/>
        <end position="277"/>
    </location>
</feature>
<dbReference type="InterPro" id="IPR008969">
    <property type="entry name" value="CarboxyPept-like_regulatory"/>
</dbReference>
<dbReference type="SUPFAM" id="SSF49464">
    <property type="entry name" value="Carboxypeptidase regulatory domain-like"/>
    <property type="match status" value="1"/>
</dbReference>
<organism evidence="2 3">
    <name type="scientific">Silvibacterium dinghuense</name>
    <dbReference type="NCBI Taxonomy" id="1560006"/>
    <lineage>
        <taxon>Bacteria</taxon>
        <taxon>Pseudomonadati</taxon>
        <taxon>Acidobacteriota</taxon>
        <taxon>Terriglobia</taxon>
        <taxon>Terriglobales</taxon>
        <taxon>Acidobacteriaceae</taxon>
        <taxon>Silvibacterium</taxon>
    </lineage>
</organism>
<evidence type="ECO:0000313" key="2">
    <source>
        <dbReference type="EMBL" id="RXS95776.1"/>
    </source>
</evidence>
<evidence type="ECO:0000256" key="1">
    <source>
        <dbReference type="SAM" id="MobiDB-lite"/>
    </source>
</evidence>
<accession>A0A4Q1SEQ5</accession>
<keyword evidence="2" id="KW-0378">Hydrolase</keyword>
<keyword evidence="2" id="KW-0645">Protease</keyword>
<dbReference type="AlphaFoldDB" id="A0A4Q1SEQ5"/>
<reference evidence="2 3" key="1">
    <citation type="journal article" date="2016" name="Int. J. Syst. Evol. Microbiol.">
        <title>Acidipila dinghuensis sp. nov., an acidobacterium isolated from forest soil.</title>
        <authorList>
            <person name="Jiang Y.W."/>
            <person name="Wang J."/>
            <person name="Chen M.H."/>
            <person name="Lv Y.Y."/>
            <person name="Qiu L.H."/>
        </authorList>
    </citation>
    <scope>NUCLEOTIDE SEQUENCE [LARGE SCALE GENOMIC DNA]</scope>
    <source>
        <strain evidence="2 3">DHOF10</strain>
    </source>
</reference>
<dbReference type="GO" id="GO:0004180">
    <property type="term" value="F:carboxypeptidase activity"/>
    <property type="evidence" value="ECO:0007669"/>
    <property type="project" value="UniProtKB-KW"/>
</dbReference>
<keyword evidence="2" id="KW-0121">Carboxypeptidase</keyword>
<gene>
    <name evidence="2" type="ORF">ESZ00_13555</name>
</gene>